<organism evidence="11">
    <name type="scientific">Bartonella schoenbuchensis</name>
    <dbReference type="NCBI Taxonomy" id="165694"/>
    <lineage>
        <taxon>Bacteria</taxon>
        <taxon>Pseudomonadati</taxon>
        <taxon>Pseudomonadota</taxon>
        <taxon>Alphaproteobacteria</taxon>
        <taxon>Hyphomicrobiales</taxon>
        <taxon>Bartonellaceae</taxon>
        <taxon>Bartonella</taxon>
    </lineage>
</organism>
<dbReference type="EMBL" id="HG977196">
    <property type="protein sequence ID" value="CDP80512.1"/>
    <property type="molecule type" value="Genomic_DNA"/>
</dbReference>
<dbReference type="HAMAP" id="MF_01201">
    <property type="entry name" value="Ala_racemase"/>
    <property type="match status" value="1"/>
</dbReference>
<dbReference type="GO" id="GO:0008784">
    <property type="term" value="F:alanine racemase activity"/>
    <property type="evidence" value="ECO:0007669"/>
    <property type="project" value="UniProtKB-UniRule"/>
</dbReference>
<dbReference type="SUPFAM" id="SSF50621">
    <property type="entry name" value="Alanine racemase C-terminal domain-like"/>
    <property type="match status" value="1"/>
</dbReference>
<feature type="binding site" evidence="7 9">
    <location>
        <position position="316"/>
    </location>
    <ligand>
        <name>substrate</name>
    </ligand>
</feature>
<dbReference type="Gene3D" id="2.40.37.10">
    <property type="entry name" value="Lyase, Ornithine Decarboxylase, Chain A, domain 1"/>
    <property type="match status" value="1"/>
</dbReference>
<dbReference type="AlphaFoldDB" id="A0A024LST6"/>
<dbReference type="CDD" id="cd00430">
    <property type="entry name" value="PLPDE_III_AR"/>
    <property type="match status" value="1"/>
</dbReference>
<dbReference type="PROSITE" id="PS00395">
    <property type="entry name" value="ALANINE_RACEMASE"/>
    <property type="match status" value="1"/>
</dbReference>
<feature type="domain" description="Alanine racemase C-terminal" evidence="10">
    <location>
        <begin position="247"/>
        <end position="373"/>
    </location>
</feature>
<feature type="binding site" evidence="7 9">
    <location>
        <position position="146"/>
    </location>
    <ligand>
        <name>substrate</name>
    </ligand>
</feature>
<dbReference type="NCBIfam" id="TIGR00492">
    <property type="entry name" value="alr"/>
    <property type="match status" value="1"/>
</dbReference>
<feature type="active site" description="Proton acceptor; specific for L-alanine" evidence="7">
    <location>
        <position position="268"/>
    </location>
</feature>
<evidence type="ECO:0000256" key="3">
    <source>
        <dbReference type="ARBA" id="ARBA00007880"/>
    </source>
</evidence>
<reference evidence="11" key="2">
    <citation type="submission" date="2014-05" db="EMBL/GenBank/DDBJ databases">
        <title>Genome sequencing of Bartonella spp. isolated from human blood.</title>
        <authorList>
            <person name="Raoult D."/>
        </authorList>
    </citation>
    <scope>NUCLEOTIDE SEQUENCE</scope>
    <source>
        <strain evidence="11">MVT06</strain>
    </source>
</reference>
<dbReference type="InterPro" id="IPR001608">
    <property type="entry name" value="Ala_racemase_N"/>
</dbReference>
<evidence type="ECO:0000256" key="1">
    <source>
        <dbReference type="ARBA" id="ARBA00000316"/>
    </source>
</evidence>
<gene>
    <name evidence="11" type="primary">alr</name>
    <name evidence="11" type="ORF">BN1046_01455</name>
</gene>
<dbReference type="PANTHER" id="PTHR30511:SF0">
    <property type="entry name" value="ALANINE RACEMASE, CATABOLIC-RELATED"/>
    <property type="match status" value="1"/>
</dbReference>
<dbReference type="GO" id="GO:0030170">
    <property type="term" value="F:pyridoxal phosphate binding"/>
    <property type="evidence" value="ECO:0007669"/>
    <property type="project" value="UniProtKB-UniRule"/>
</dbReference>
<protein>
    <recommendedName>
        <fullName evidence="4 7">Alanine racemase</fullName>
        <ecNumber evidence="4 7">5.1.1.1</ecNumber>
    </recommendedName>
</protein>
<dbReference type="GO" id="GO:0030632">
    <property type="term" value="P:D-alanine biosynthetic process"/>
    <property type="evidence" value="ECO:0007669"/>
    <property type="project" value="UniProtKB-UniRule"/>
</dbReference>
<evidence type="ECO:0000256" key="9">
    <source>
        <dbReference type="PIRSR" id="PIRSR600821-52"/>
    </source>
</evidence>
<dbReference type="SMART" id="SM01005">
    <property type="entry name" value="Ala_racemase_C"/>
    <property type="match status" value="1"/>
</dbReference>
<dbReference type="InterPro" id="IPR020622">
    <property type="entry name" value="Ala_racemase_pyridoxalP-BS"/>
</dbReference>
<proteinExistence type="inferred from homology"/>
<comment type="catalytic activity">
    <reaction evidence="1 7">
        <text>L-alanine = D-alanine</text>
        <dbReference type="Rhea" id="RHEA:20249"/>
        <dbReference type="ChEBI" id="CHEBI:57416"/>
        <dbReference type="ChEBI" id="CHEBI:57972"/>
        <dbReference type="EC" id="5.1.1.1"/>
    </reaction>
</comment>
<dbReference type="InterPro" id="IPR029066">
    <property type="entry name" value="PLP-binding_barrel"/>
</dbReference>
<feature type="active site" description="Proton acceptor; specific for D-alanine" evidence="7">
    <location>
        <position position="47"/>
    </location>
</feature>
<dbReference type="InterPro" id="IPR009006">
    <property type="entry name" value="Ala_racemase/Decarboxylase_C"/>
</dbReference>
<evidence type="ECO:0000256" key="5">
    <source>
        <dbReference type="ARBA" id="ARBA00022898"/>
    </source>
</evidence>
<dbReference type="EC" id="5.1.1.1" evidence="4 7"/>
<evidence type="ECO:0000256" key="6">
    <source>
        <dbReference type="ARBA" id="ARBA00023235"/>
    </source>
</evidence>
<dbReference type="Pfam" id="PF01168">
    <property type="entry name" value="Ala_racemase_N"/>
    <property type="match status" value="1"/>
</dbReference>
<dbReference type="PRINTS" id="PR00992">
    <property type="entry name" value="ALARACEMASE"/>
</dbReference>
<dbReference type="Gene3D" id="3.20.20.10">
    <property type="entry name" value="Alanine racemase"/>
    <property type="match status" value="1"/>
</dbReference>
<dbReference type="SUPFAM" id="SSF51419">
    <property type="entry name" value="PLP-binding barrel"/>
    <property type="match status" value="1"/>
</dbReference>
<accession>A0A024LST6</accession>
<comment type="function">
    <text evidence="7">Catalyzes the interconversion of L-alanine and D-alanine. May also act on other amino acids.</text>
</comment>
<evidence type="ECO:0000259" key="10">
    <source>
        <dbReference type="SMART" id="SM01005"/>
    </source>
</evidence>
<dbReference type="GO" id="GO:0005829">
    <property type="term" value="C:cytosol"/>
    <property type="evidence" value="ECO:0007669"/>
    <property type="project" value="TreeGrafter"/>
</dbReference>
<comment type="pathway">
    <text evidence="7">Amino-acid biosynthesis; D-alanine biosynthesis; D-alanine from L-alanine: step 1/1.</text>
</comment>
<keyword evidence="5 7" id="KW-0663">Pyridoxal phosphate</keyword>
<dbReference type="Pfam" id="PF00842">
    <property type="entry name" value="Ala_racemase_C"/>
    <property type="match status" value="1"/>
</dbReference>
<evidence type="ECO:0000256" key="7">
    <source>
        <dbReference type="HAMAP-Rule" id="MF_01201"/>
    </source>
</evidence>
<dbReference type="PANTHER" id="PTHR30511">
    <property type="entry name" value="ALANINE RACEMASE"/>
    <property type="match status" value="1"/>
</dbReference>
<sequence length="373" mass="41012">MNKSVDYETKTPFPYTAVVTIDIGAIVANYTALAQHVAPTECSAVVKANAYGIGVEKVAPALYQAGCRTFFVAQIKEALQLKNILPSDVTLALLNGLPPAAEEFVAQAGIVPVLNSWHEIESWQILCQEKGKKFPAIVQIDTNMNRLGLDQKELQQLIKCPTLFEVADIKYIISHLSNGDDFTHSSNDTQLTTIKTMLAQLPACKVSLANSGGIFLGPDFYFDLVRPGIALYGINLHKKHTVPIKPVLKLEAQVIQSRFVEEGVPIGYGGSFITRRPSVLTTISIGYADGWMRNLSNKGSVYFKGYKLPIVGRISMDSIIVDATDLEHDKPKRGDWVELIGEHQTIEDVSIDANTVPHEILSSLSARCKRIYI</sequence>
<dbReference type="InterPro" id="IPR011079">
    <property type="entry name" value="Ala_racemase_C"/>
</dbReference>
<dbReference type="InterPro" id="IPR000821">
    <property type="entry name" value="Ala_racemase"/>
</dbReference>
<evidence type="ECO:0000256" key="8">
    <source>
        <dbReference type="PIRSR" id="PIRSR600821-50"/>
    </source>
</evidence>
<comment type="similarity">
    <text evidence="3 7">Belongs to the alanine racemase family.</text>
</comment>
<evidence type="ECO:0000256" key="4">
    <source>
        <dbReference type="ARBA" id="ARBA00013089"/>
    </source>
</evidence>
<reference evidence="11" key="1">
    <citation type="submission" date="2013-11" db="EMBL/GenBank/DDBJ databases">
        <authorList>
            <person name="GENOMES U."/>
        </authorList>
    </citation>
    <scope>NUCLEOTIDE SEQUENCE</scope>
    <source>
        <strain evidence="11">MVT06</strain>
    </source>
</reference>
<keyword evidence="6 7" id="KW-0413">Isomerase</keyword>
<dbReference type="UniPathway" id="UPA00042">
    <property type="reaction ID" value="UER00497"/>
</dbReference>
<comment type="cofactor">
    <cofactor evidence="2 7 8">
        <name>pyridoxal 5'-phosphate</name>
        <dbReference type="ChEBI" id="CHEBI:597326"/>
    </cofactor>
</comment>
<evidence type="ECO:0000313" key="11">
    <source>
        <dbReference type="EMBL" id="CDP80512.1"/>
    </source>
</evidence>
<evidence type="ECO:0000256" key="2">
    <source>
        <dbReference type="ARBA" id="ARBA00001933"/>
    </source>
</evidence>
<feature type="modified residue" description="N6-(pyridoxal phosphate)lysine" evidence="7 8">
    <location>
        <position position="47"/>
    </location>
</feature>
<name>A0A024LST6_9HYPH</name>